<evidence type="ECO:0000313" key="4">
    <source>
        <dbReference type="EMBL" id="AQW70669.1"/>
    </source>
</evidence>
<dbReference type="RefSeq" id="WP_078479396.1">
    <property type="nucleotide sequence ID" value="NZ_CP019952.1"/>
</dbReference>
<dbReference type="GO" id="GO:0016779">
    <property type="term" value="F:nucleotidyltransferase activity"/>
    <property type="evidence" value="ECO:0007669"/>
    <property type="project" value="UniProtKB-KW"/>
</dbReference>
<dbReference type="InterPro" id="IPR004821">
    <property type="entry name" value="Cyt_trans-like"/>
</dbReference>
<keyword evidence="5" id="KW-1185">Reference proteome</keyword>
<sequence length="129" mass="14920">MKTVITYGTFDILHRGHINLLKRARALGDRLVVGLSSDEFNAGKHKSSLLNYENRKIVLESIRYVDFVFPEDNWEQKVSDISKYNAQIFVMGNDWEGKFDMLKEYCEVVYLDRTPAISTTEIKTSLSHV</sequence>
<proteinExistence type="predicted"/>
<dbReference type="EMBL" id="CP019952">
    <property type="protein sequence ID" value="AQW70669.1"/>
    <property type="molecule type" value="Genomic_DNA"/>
</dbReference>
<dbReference type="PANTHER" id="PTHR43793:SF1">
    <property type="entry name" value="FAD SYNTHASE"/>
    <property type="match status" value="1"/>
</dbReference>
<evidence type="ECO:0000256" key="1">
    <source>
        <dbReference type="ARBA" id="ARBA00022679"/>
    </source>
</evidence>
<protein>
    <submittedName>
        <fullName evidence="4">Glycerol-3-phosphate cytidylyltransferase</fullName>
    </submittedName>
</protein>
<name>A0ABN4Y5I6_9PSED</name>
<dbReference type="SUPFAM" id="SSF52374">
    <property type="entry name" value="Nucleotidylyl transferase"/>
    <property type="match status" value="1"/>
</dbReference>
<dbReference type="Pfam" id="PF01467">
    <property type="entry name" value="CTP_transf_like"/>
    <property type="match status" value="1"/>
</dbReference>
<dbReference type="InterPro" id="IPR006409">
    <property type="entry name" value="G3P_cytidylTrfase"/>
</dbReference>
<keyword evidence="1" id="KW-0808">Transferase</keyword>
<dbReference type="InterPro" id="IPR014729">
    <property type="entry name" value="Rossmann-like_a/b/a_fold"/>
</dbReference>
<evidence type="ECO:0000259" key="3">
    <source>
        <dbReference type="Pfam" id="PF01467"/>
    </source>
</evidence>
<gene>
    <name evidence="4" type="ORF">B2J77_05930</name>
</gene>
<dbReference type="NCBIfam" id="TIGR00125">
    <property type="entry name" value="cyt_tran_rel"/>
    <property type="match status" value="1"/>
</dbReference>
<feature type="domain" description="Cytidyltransferase-like" evidence="3">
    <location>
        <begin position="5"/>
        <end position="124"/>
    </location>
</feature>
<reference evidence="4 5" key="1">
    <citation type="submission" date="2017-02" db="EMBL/GenBank/DDBJ databases">
        <authorList>
            <person name="Guo L."/>
        </authorList>
    </citation>
    <scope>NUCLEOTIDE SEQUENCE [LARGE SCALE GENOMIC DNA]</scope>
    <source>
        <strain evidence="4 5">PRS09-11288</strain>
    </source>
</reference>
<evidence type="ECO:0000256" key="2">
    <source>
        <dbReference type="ARBA" id="ARBA00022695"/>
    </source>
</evidence>
<dbReference type="NCBIfam" id="TIGR01518">
    <property type="entry name" value="g3p_cytidyltrns"/>
    <property type="match status" value="1"/>
</dbReference>
<organism evidence="4 5">
    <name type="scientific">Pseudomonas parafulva</name>
    <dbReference type="NCBI Taxonomy" id="157782"/>
    <lineage>
        <taxon>Bacteria</taxon>
        <taxon>Pseudomonadati</taxon>
        <taxon>Pseudomonadota</taxon>
        <taxon>Gammaproteobacteria</taxon>
        <taxon>Pseudomonadales</taxon>
        <taxon>Pseudomonadaceae</taxon>
        <taxon>Pseudomonas</taxon>
    </lineage>
</organism>
<dbReference type="PANTHER" id="PTHR43793">
    <property type="entry name" value="FAD SYNTHASE"/>
    <property type="match status" value="1"/>
</dbReference>
<dbReference type="Gene3D" id="3.40.50.620">
    <property type="entry name" value="HUPs"/>
    <property type="match status" value="1"/>
</dbReference>
<evidence type="ECO:0000313" key="5">
    <source>
        <dbReference type="Proteomes" id="UP000191010"/>
    </source>
</evidence>
<keyword evidence="2 4" id="KW-0548">Nucleotidyltransferase</keyword>
<dbReference type="Proteomes" id="UP000191010">
    <property type="component" value="Chromosome"/>
</dbReference>
<dbReference type="InterPro" id="IPR050385">
    <property type="entry name" value="Archaeal_FAD_synthase"/>
</dbReference>
<accession>A0ABN4Y5I6</accession>